<dbReference type="EMBL" id="CP047491">
    <property type="protein sequence ID" value="QHQ37900.1"/>
    <property type="molecule type" value="Genomic_DNA"/>
</dbReference>
<dbReference type="CDD" id="cd06223">
    <property type="entry name" value="PRTases_typeI"/>
    <property type="match status" value="1"/>
</dbReference>
<name>A0A6P1T8C4_9GAMM</name>
<evidence type="ECO:0000256" key="1">
    <source>
        <dbReference type="ARBA" id="ARBA00008007"/>
    </source>
</evidence>
<dbReference type="InterPro" id="IPR051910">
    <property type="entry name" value="ComF/GntX_DNA_util-trans"/>
</dbReference>
<dbReference type="Proteomes" id="UP000464675">
    <property type="component" value="Chromosome"/>
</dbReference>
<evidence type="ECO:0000259" key="2">
    <source>
        <dbReference type="Pfam" id="PF00156"/>
    </source>
</evidence>
<feature type="domain" description="Phosphoribosyltransferase" evidence="2">
    <location>
        <begin position="147"/>
        <end position="238"/>
    </location>
</feature>
<dbReference type="Proteomes" id="UP000563601">
    <property type="component" value="Unassembled WGS sequence"/>
</dbReference>
<dbReference type="Gene3D" id="3.40.50.2020">
    <property type="match status" value="1"/>
</dbReference>
<organism evidence="3 6">
    <name type="scientific">Microbulbifer hydrolyticus</name>
    <dbReference type="NCBI Taxonomy" id="48074"/>
    <lineage>
        <taxon>Bacteria</taxon>
        <taxon>Pseudomonadati</taxon>
        <taxon>Pseudomonadota</taxon>
        <taxon>Gammaproteobacteria</taxon>
        <taxon>Cellvibrionales</taxon>
        <taxon>Microbulbiferaceae</taxon>
        <taxon>Microbulbifer</taxon>
    </lineage>
</organism>
<dbReference type="RefSeq" id="WP_161857237.1">
    <property type="nucleotide sequence ID" value="NZ_CP047491.1"/>
</dbReference>
<sequence>MTLRLLERLWEHSIGRTIDARLAVCILCRSDEHIRAGICAPCEAELPALEHACTTCALPLPNPADRQCPRCQQKPPPQCRSRACWYYAYPVAQLIQRFKYQGDLAAGRTLAELAALRFQPEAHRPDILVPVPLHWRKQISRGYNQAQLIADRLGRQWHIPVHTGALRKVTPTGSQQELRRSERLKNLADSFTARPDKVAGLHVGLVDDVITTGATLEVAAQALCTAGATRVSAYALARTP</sequence>
<comment type="similarity">
    <text evidence="1">Belongs to the ComF/GntX family.</text>
</comment>
<dbReference type="OrthoDB" id="9793412at2"/>
<gene>
    <name evidence="4" type="ORF">GTQ55_02075</name>
    <name evidence="3" type="ORF">HNQ53_001559</name>
</gene>
<evidence type="ECO:0000313" key="6">
    <source>
        <dbReference type="Proteomes" id="UP000563601"/>
    </source>
</evidence>
<accession>A0A6P1T8C4</accession>
<evidence type="ECO:0000313" key="4">
    <source>
        <dbReference type="EMBL" id="QHQ37900.1"/>
    </source>
</evidence>
<evidence type="ECO:0000313" key="5">
    <source>
        <dbReference type="Proteomes" id="UP000464675"/>
    </source>
</evidence>
<dbReference type="InterPro" id="IPR000836">
    <property type="entry name" value="PRTase_dom"/>
</dbReference>
<protein>
    <submittedName>
        <fullName evidence="3">ComF family protein</fullName>
    </submittedName>
</protein>
<dbReference type="SUPFAM" id="SSF53271">
    <property type="entry name" value="PRTase-like"/>
    <property type="match status" value="1"/>
</dbReference>
<dbReference type="PANTHER" id="PTHR47505:SF1">
    <property type="entry name" value="DNA UTILIZATION PROTEIN YHGH"/>
    <property type="match status" value="1"/>
</dbReference>
<dbReference type="PANTHER" id="PTHR47505">
    <property type="entry name" value="DNA UTILIZATION PROTEIN YHGH"/>
    <property type="match status" value="1"/>
</dbReference>
<keyword evidence="5" id="KW-1185">Reference proteome</keyword>
<dbReference type="EMBL" id="JACHHR010000002">
    <property type="protein sequence ID" value="MBB5211341.1"/>
    <property type="molecule type" value="Genomic_DNA"/>
</dbReference>
<reference evidence="4 5" key="1">
    <citation type="submission" date="2020-01" db="EMBL/GenBank/DDBJ databases">
        <title>The possibility of degradation of plastic by Microbulbifer hydrolyticus IRE-31.</title>
        <authorList>
            <person name="Liu L."/>
        </authorList>
    </citation>
    <scope>NUCLEOTIDE SEQUENCE [LARGE SCALE GENOMIC DNA]</scope>
    <source>
        <strain evidence="4 5">IRE-31</strain>
    </source>
</reference>
<dbReference type="Pfam" id="PF00156">
    <property type="entry name" value="Pribosyltran"/>
    <property type="match status" value="1"/>
</dbReference>
<proteinExistence type="inferred from homology"/>
<reference evidence="3 6" key="2">
    <citation type="submission" date="2020-08" db="EMBL/GenBank/DDBJ databases">
        <title>Genomic Encyclopedia of Type Strains, Phase IV (KMG-IV): sequencing the most valuable type-strain genomes for metagenomic binning, comparative biology and taxonomic classification.</title>
        <authorList>
            <person name="Goeker M."/>
        </authorList>
    </citation>
    <scope>NUCLEOTIDE SEQUENCE [LARGE SCALE GENOMIC DNA]</scope>
    <source>
        <strain evidence="3 6">DSM 11525</strain>
    </source>
</reference>
<evidence type="ECO:0000313" key="3">
    <source>
        <dbReference type="EMBL" id="MBB5211341.1"/>
    </source>
</evidence>
<dbReference type="AlphaFoldDB" id="A0A6P1T8C4"/>
<dbReference type="InterPro" id="IPR029057">
    <property type="entry name" value="PRTase-like"/>
</dbReference>